<reference evidence="3" key="1">
    <citation type="submission" date="2022-10" db="EMBL/GenBank/DDBJ databases">
        <title>Fusarium specimens isolated from Avocado Roots.</title>
        <authorList>
            <person name="Stajich J."/>
            <person name="Roper C."/>
            <person name="Heimlech-Rivalta G."/>
        </authorList>
    </citation>
    <scope>NUCLEOTIDE SEQUENCE</scope>
    <source>
        <strain evidence="3">CF00143</strain>
    </source>
</reference>
<name>A0A9W8PH35_9HYPO</name>
<keyword evidence="2" id="KW-0732">Signal</keyword>
<keyword evidence="4" id="KW-1185">Reference proteome</keyword>
<feature type="chain" id="PRO_5040851107" description="Apple domain-containing protein" evidence="2">
    <location>
        <begin position="17"/>
        <end position="388"/>
    </location>
</feature>
<protein>
    <recommendedName>
        <fullName evidence="5">Apple domain-containing protein</fullName>
    </recommendedName>
</protein>
<sequence length="388" mass="40795">MKLQLVLVTILSVASAQKAVVTNQLCSTSLGVKSVKNVKTSTKTVNINLTAYKKVCPTVVKTITPQPKTTTRTNTVTSTVISTLPKGTDTVTVTSTDTSTSTVSESTTITNTAFSTVFVTETPTSTVLTSASFIPVASDVTYVPKKRDMTGRFAVEKRGKTTGKSPQQITYGKGKPPSYHPAVYPQSVTCRKVIKTITTKTVTLKYCIRKPTRTTYLPRKTSTRYATVTTTTTSVVGQPAETITVSATETATKITTTTSTQTDSTALTETQTSVTPTATVYAACASDNIIGAANGNHGIVVITYAGAQEIGSSAGTAYDCCVACQTSTNCIGTYFYPQFNRCGLFVAPTCSPGSTFSTMYLTDSSFNAGSGFIISNGPCGRIPNGGGF</sequence>
<comment type="caution">
    <text evidence="3">The sequence shown here is derived from an EMBL/GenBank/DDBJ whole genome shotgun (WGS) entry which is preliminary data.</text>
</comment>
<proteinExistence type="predicted"/>
<feature type="signal peptide" evidence="2">
    <location>
        <begin position="1"/>
        <end position="16"/>
    </location>
</feature>
<evidence type="ECO:0008006" key="5">
    <source>
        <dbReference type="Google" id="ProtNLM"/>
    </source>
</evidence>
<evidence type="ECO:0000313" key="4">
    <source>
        <dbReference type="Proteomes" id="UP001152130"/>
    </source>
</evidence>
<organism evidence="3 4">
    <name type="scientific">Fusarium irregulare</name>
    <dbReference type="NCBI Taxonomy" id="2494466"/>
    <lineage>
        <taxon>Eukaryota</taxon>
        <taxon>Fungi</taxon>
        <taxon>Dikarya</taxon>
        <taxon>Ascomycota</taxon>
        <taxon>Pezizomycotina</taxon>
        <taxon>Sordariomycetes</taxon>
        <taxon>Hypocreomycetidae</taxon>
        <taxon>Hypocreales</taxon>
        <taxon>Nectriaceae</taxon>
        <taxon>Fusarium</taxon>
        <taxon>Fusarium incarnatum-equiseti species complex</taxon>
    </lineage>
</organism>
<dbReference type="Proteomes" id="UP001152130">
    <property type="component" value="Unassembled WGS sequence"/>
</dbReference>
<dbReference type="AlphaFoldDB" id="A0A9W8PH35"/>
<evidence type="ECO:0000256" key="1">
    <source>
        <dbReference type="SAM" id="MobiDB-lite"/>
    </source>
</evidence>
<gene>
    <name evidence="3" type="ORF">NW766_010801</name>
</gene>
<accession>A0A9W8PH35</accession>
<dbReference type="EMBL" id="JAPDHF010000020">
    <property type="protein sequence ID" value="KAJ4005976.1"/>
    <property type="molecule type" value="Genomic_DNA"/>
</dbReference>
<feature type="region of interest" description="Disordered" evidence="1">
    <location>
        <begin position="159"/>
        <end position="178"/>
    </location>
</feature>
<evidence type="ECO:0000256" key="2">
    <source>
        <dbReference type="SAM" id="SignalP"/>
    </source>
</evidence>
<evidence type="ECO:0000313" key="3">
    <source>
        <dbReference type="EMBL" id="KAJ4005976.1"/>
    </source>
</evidence>